<dbReference type="RefSeq" id="WP_025363429.1">
    <property type="nucleotide sequence ID" value="NZ_CP006681.1"/>
</dbReference>
<protein>
    <submittedName>
        <fullName evidence="2">Uncharacterized protein</fullName>
    </submittedName>
</protein>
<name>W6AHP7_9MOLU</name>
<feature type="chain" id="PRO_5004875883" evidence="1">
    <location>
        <begin position="20"/>
        <end position="337"/>
    </location>
</feature>
<evidence type="ECO:0000313" key="3">
    <source>
        <dbReference type="Proteomes" id="UP000019267"/>
    </source>
</evidence>
<dbReference type="AlphaFoldDB" id="W6AHP7"/>
<dbReference type="Proteomes" id="UP000019267">
    <property type="component" value="Chromosome"/>
</dbReference>
<evidence type="ECO:0000256" key="1">
    <source>
        <dbReference type="SAM" id="SignalP"/>
    </source>
</evidence>
<dbReference type="EMBL" id="CP006681">
    <property type="protein sequence ID" value="AHI53204.1"/>
    <property type="molecule type" value="Genomic_DNA"/>
</dbReference>
<keyword evidence="1" id="KW-0732">Signal</keyword>
<dbReference type="HOGENOM" id="CLU_874081_0_0_14"/>
<dbReference type="PATRIC" id="fig|1276246.3.peg.859"/>
<dbReference type="STRING" id="1276246.SCULI_v1c08640"/>
<reference evidence="2 3" key="1">
    <citation type="journal article" date="2014" name="Genome Biol. Evol.">
        <title>Molecular evolution of the substrate utilization strategies and putative virulence factors in mosquito-associated Spiroplasma species.</title>
        <authorList>
            <person name="Chang T.H."/>
            <person name="Lo W.S."/>
            <person name="Ku C."/>
            <person name="Chen L.L."/>
            <person name="Kuo C.H."/>
        </authorList>
    </citation>
    <scope>NUCLEOTIDE SEQUENCE [LARGE SCALE GENOMIC DNA]</scope>
    <source>
        <strain evidence="2">AES-1</strain>
    </source>
</reference>
<keyword evidence="3" id="KW-1185">Reference proteome</keyword>
<evidence type="ECO:0000313" key="2">
    <source>
        <dbReference type="EMBL" id="AHI53204.1"/>
    </source>
</evidence>
<accession>W6AHP7</accession>
<sequence>MKKLLYVLSSVALTTSVAAPIVIFSLRDDENVPETIIAKEFSYSNDLSKIKNDGKPLIGSHDIEVEGLQSVINDIKKTGADLKSNKYKLTYVETKLDTVTFPSINPHFDINRFNEILNKDNKYIKVINHRFEISQISAGNGNAQEEYSITLLADFEVRNNEDDDPKFFRNVRVTEVPSYRPYTDIEKTLKVHKNTLTVEYTIIIDISHVDNGPYIGIKMPEEGVVYYVSQVLQRFNGNAQNPPNPEDQQIAKELQAKILKYINEVHDIKLATIDTPIVEVWSAIENEKGKYELGRKLENNYELDYDINPYFYLAITSKNEAIGTHYVLIGNSKSAVD</sequence>
<feature type="signal peptide" evidence="1">
    <location>
        <begin position="1"/>
        <end position="19"/>
    </location>
</feature>
<gene>
    <name evidence="2" type="ORF">SCULI_v1c08640</name>
</gene>
<organism evidence="2 3">
    <name type="scientific">Spiroplasma culicicola AES-1</name>
    <dbReference type="NCBI Taxonomy" id="1276246"/>
    <lineage>
        <taxon>Bacteria</taxon>
        <taxon>Bacillati</taxon>
        <taxon>Mycoplasmatota</taxon>
        <taxon>Mollicutes</taxon>
        <taxon>Entomoplasmatales</taxon>
        <taxon>Spiroplasmataceae</taxon>
        <taxon>Spiroplasma</taxon>
    </lineage>
</organism>
<proteinExistence type="predicted"/>
<dbReference type="OrthoDB" id="389345at2"/>
<dbReference type="KEGG" id="scq:SCULI_v1c08640"/>